<accession>A0A1I1NKM9</accession>
<evidence type="ECO:0000313" key="1">
    <source>
        <dbReference type="EMBL" id="SFC98244.1"/>
    </source>
</evidence>
<keyword evidence="2" id="KW-1185">Reference proteome</keyword>
<dbReference type="Proteomes" id="UP000199207">
    <property type="component" value="Unassembled WGS sequence"/>
</dbReference>
<dbReference type="RefSeq" id="WP_175541438.1">
    <property type="nucleotide sequence ID" value="NZ_FOLM01000008.1"/>
</dbReference>
<proteinExistence type="predicted"/>
<organism evidence="1 2">
    <name type="scientific">Streptomyces aidingensis</name>
    <dbReference type="NCBI Taxonomy" id="910347"/>
    <lineage>
        <taxon>Bacteria</taxon>
        <taxon>Bacillati</taxon>
        <taxon>Actinomycetota</taxon>
        <taxon>Actinomycetes</taxon>
        <taxon>Kitasatosporales</taxon>
        <taxon>Streptomycetaceae</taxon>
        <taxon>Streptomyces</taxon>
    </lineage>
</organism>
<name>A0A1I1NKM9_9ACTN</name>
<dbReference type="AlphaFoldDB" id="A0A1I1NKM9"/>
<reference evidence="1 2" key="1">
    <citation type="submission" date="2016-10" db="EMBL/GenBank/DDBJ databases">
        <authorList>
            <person name="de Groot N.N."/>
        </authorList>
    </citation>
    <scope>NUCLEOTIDE SEQUENCE [LARGE SCALE GENOMIC DNA]</scope>
    <source>
        <strain evidence="1 2">CGMCC 4.5739</strain>
    </source>
</reference>
<gene>
    <name evidence="1" type="ORF">SAMN05421773_10853</name>
</gene>
<dbReference type="STRING" id="910347.SAMN05421773_10853"/>
<evidence type="ECO:0000313" key="2">
    <source>
        <dbReference type="Proteomes" id="UP000199207"/>
    </source>
</evidence>
<dbReference type="EMBL" id="FOLM01000008">
    <property type="protein sequence ID" value="SFC98244.1"/>
    <property type="molecule type" value="Genomic_DNA"/>
</dbReference>
<sequence length="47" mass="5343">MTEANEAIRRYVQQHGARPWSAAERAELQRLYAAWLGAVRNGMDRAA</sequence>
<protein>
    <submittedName>
        <fullName evidence="1">Uncharacterized protein</fullName>
    </submittedName>
</protein>